<dbReference type="PROSITE" id="PS50234">
    <property type="entry name" value="VWFA"/>
    <property type="match status" value="1"/>
</dbReference>
<dbReference type="Gene3D" id="3.40.50.410">
    <property type="entry name" value="von Willebrand factor, type A domain"/>
    <property type="match status" value="1"/>
</dbReference>
<dbReference type="Pfam" id="PF07691">
    <property type="entry name" value="PA14"/>
    <property type="match status" value="1"/>
</dbReference>
<feature type="domain" description="VWFA" evidence="1">
    <location>
        <begin position="168"/>
        <end position="404"/>
    </location>
</feature>
<name>A0A1V4IJQ6_9CLOT</name>
<sequence>MKIKMKYNKKYGILSFIMVITFILNTILALRVNATVNPPQINVNVSLTPNPAQKGQPITVRGTITPQQFETDIPNKEIVLVLDVSGSMKDEVTNLCDNTGDYYCDDCRKYLDETPEEHKNEQPYINHTVTSYWWGKNYYYCNDCREWIDEDQQTHRNAKPYFKHNIRKTTYCSEHNKNGAHKSTKIYELKKAAKNFVDKMKNVPNLKIGIVTYSDTADIEKASINNNDTALIPAAYVDQLNEIIDDLNADGGTNTGEGLRKATYLLSKSNQNDSTANKTVILMSDGIPTFYTKINNSNNNYYLNTDTETTGTISDSGDGKADTSDFKDLKYAKAIGEIIKNKGYNAFCIGYGMNNDGVDRMRQIQGSMTGKNMNDTSTTDQQKGFYPTSDGSIEGVFGTIADQIIDTYTITNVKFNLNLPSEFQLDGGGNIVSVDNITYRKVSQTGNKIIYNAQPVPFSFTLNATRAGTYTLFNDSTLTYQFNGTPITNDNINSINITITDTTTATSDKVTMKVSDSSGTINKIYDSTVNTSNYVIDNNGEVYKLYGKANVSMNVANSQATDLKYRFVKEGQESSESDWQYIALTGDVDTAHPGYLTQMPYDVSHMPLMSNDAMWSNRNEVYKTPFADKTGLISTGVTSANAEYVTSENVRNKDGNIITRWVPKTLFVNNQYVEAYASGYKESRKTWGYIKVNQTGNYYFKAYSDDGFYGTITVNGELKVLGDSFEPRGVSDSGLTDTNAIALVKDVYYPIYLEYFNWGGSAAFRIESSLGNKNNYQLIGSSSSNCTLYPSKSDSPIETGNNIFMGATTVNFKTEPGIYTIEYALLKEKSASTTSQTEYDEISTGSFGKFEVEERFNELSKSFSKNPIEKGEHFNINYTLTPKPIKLTDLYKGNDSSNKPSSLYVKNVILTDELPQGLVLAETTNSTSINKVADIEYKYNSQSDKYEANEYTFNVSVKPKDSNVDSVSFNESGQIDYRDISLKDDSRISQTQYFQGIPTLNFIGNSLITKHGLFNGSTVTDNTAPVDVVASMNYTFGFVIDVKGSINNFTLKCIPNNVNIDSDNICIYELDENENVIISSKKIISGTKNDNIITVNLINNSQSLLDSGKKYAVIYKVNSVNGDAALTAQLDTGDYRNLKLKLKTNLPELF</sequence>
<proteinExistence type="predicted"/>
<dbReference type="OrthoDB" id="1656124at2"/>
<dbReference type="RefSeq" id="WP_079440759.1">
    <property type="nucleotide sequence ID" value="NZ_MZGT01000043.1"/>
</dbReference>
<dbReference type="InterPro" id="IPR011658">
    <property type="entry name" value="PA14_dom"/>
</dbReference>
<dbReference type="EMBL" id="MZGT01000043">
    <property type="protein sequence ID" value="OPJ60070.1"/>
    <property type="molecule type" value="Genomic_DNA"/>
</dbReference>
<dbReference type="SMART" id="SM00327">
    <property type="entry name" value="VWA"/>
    <property type="match status" value="1"/>
</dbReference>
<evidence type="ECO:0000259" key="2">
    <source>
        <dbReference type="PROSITE" id="PS51820"/>
    </source>
</evidence>
<dbReference type="CDD" id="cd00198">
    <property type="entry name" value="vWFA"/>
    <property type="match status" value="1"/>
</dbReference>
<feature type="domain" description="PA14" evidence="2">
    <location>
        <begin position="635"/>
        <end position="783"/>
    </location>
</feature>
<dbReference type="InterPro" id="IPR037524">
    <property type="entry name" value="PA14/GLEYA"/>
</dbReference>
<comment type="caution">
    <text evidence="3">The sequence shown here is derived from an EMBL/GenBank/DDBJ whole genome shotgun (WGS) entry which is preliminary data.</text>
</comment>
<protein>
    <submittedName>
        <fullName evidence="3">von Willebrand factor type A domain protein</fullName>
    </submittedName>
</protein>
<dbReference type="Pfam" id="PF13519">
    <property type="entry name" value="VWA_2"/>
    <property type="match status" value="1"/>
</dbReference>
<dbReference type="SUPFAM" id="SSF56988">
    <property type="entry name" value="Anthrax protective antigen"/>
    <property type="match status" value="1"/>
</dbReference>
<evidence type="ECO:0000259" key="1">
    <source>
        <dbReference type="PROSITE" id="PS50234"/>
    </source>
</evidence>
<dbReference type="InterPro" id="IPR036465">
    <property type="entry name" value="vWFA_dom_sf"/>
</dbReference>
<dbReference type="InterPro" id="IPR002035">
    <property type="entry name" value="VWF_A"/>
</dbReference>
<organism evidence="3 4">
    <name type="scientific">Clostridium chromiireducens</name>
    <dbReference type="NCBI Taxonomy" id="225345"/>
    <lineage>
        <taxon>Bacteria</taxon>
        <taxon>Bacillati</taxon>
        <taxon>Bacillota</taxon>
        <taxon>Clostridia</taxon>
        <taxon>Eubacteriales</taxon>
        <taxon>Clostridiaceae</taxon>
        <taxon>Clostridium</taxon>
    </lineage>
</organism>
<accession>A0A1V4IJQ6</accession>
<dbReference type="PROSITE" id="PS51820">
    <property type="entry name" value="PA14"/>
    <property type="match status" value="1"/>
</dbReference>
<dbReference type="STRING" id="225345.CLCHR_31460"/>
<dbReference type="AlphaFoldDB" id="A0A1V4IJQ6"/>
<evidence type="ECO:0000313" key="3">
    <source>
        <dbReference type="EMBL" id="OPJ60070.1"/>
    </source>
</evidence>
<dbReference type="Proteomes" id="UP000191056">
    <property type="component" value="Unassembled WGS sequence"/>
</dbReference>
<keyword evidence="4" id="KW-1185">Reference proteome</keyword>
<evidence type="ECO:0000313" key="4">
    <source>
        <dbReference type="Proteomes" id="UP000191056"/>
    </source>
</evidence>
<dbReference type="SUPFAM" id="SSF53300">
    <property type="entry name" value="vWA-like"/>
    <property type="match status" value="1"/>
</dbReference>
<gene>
    <name evidence="3" type="ORF">CLCHR_31460</name>
</gene>
<reference evidence="3 4" key="1">
    <citation type="submission" date="2017-03" db="EMBL/GenBank/DDBJ databases">
        <title>Genome sequence of Clostridium chromiireducens DSM 23318.</title>
        <authorList>
            <person name="Poehlein A."/>
            <person name="Daniel R."/>
        </authorList>
    </citation>
    <scope>NUCLEOTIDE SEQUENCE [LARGE SCALE GENOMIC DNA]</scope>
    <source>
        <strain evidence="3 4">DSM 23318</strain>
    </source>
</reference>